<feature type="transmembrane region" description="Helical" evidence="1">
    <location>
        <begin position="65"/>
        <end position="88"/>
    </location>
</feature>
<proteinExistence type="predicted"/>
<evidence type="ECO:0000313" key="3">
    <source>
        <dbReference type="Proteomes" id="UP000629098"/>
    </source>
</evidence>
<accession>A0A8J6XQM3</accession>
<feature type="transmembrane region" description="Helical" evidence="1">
    <location>
        <begin position="27"/>
        <end position="45"/>
    </location>
</feature>
<dbReference type="AlphaFoldDB" id="A0A8J6XQM3"/>
<dbReference type="Proteomes" id="UP000629098">
    <property type="component" value="Unassembled WGS sequence"/>
</dbReference>
<reference evidence="2" key="1">
    <citation type="submission" date="2020-09" db="EMBL/GenBank/DDBJ databases">
        <title>Iningainema tapete sp. nov. (Scytonemataceae, Cyanobacteria) from greenhouses in central Florida (USA) produces two types of nodularin with biosynthetic potential for microcystin-LR and anabaenopeptins.</title>
        <authorList>
            <person name="Berthold D.E."/>
            <person name="Lefler F.W."/>
            <person name="Huang I.-S."/>
            <person name="Abdulla H."/>
            <person name="Zimba P.V."/>
            <person name="Laughinghouse H.D. IV."/>
        </authorList>
    </citation>
    <scope>NUCLEOTIDE SEQUENCE</scope>
    <source>
        <strain evidence="2">BLCCT55</strain>
    </source>
</reference>
<evidence type="ECO:0000313" key="2">
    <source>
        <dbReference type="EMBL" id="MBD2771688.1"/>
    </source>
</evidence>
<keyword evidence="1" id="KW-0812">Transmembrane</keyword>
<sequence>MDQIEYSDSSFAQQVERLHQFQVMSRWIFVCFLWLTVGTLSLWNLRDEIWLLRQYFTWAAVRYGLYYHPLATFGLSFCVGMTAAVLVWQSRNILFGIPKQEKQRLEEQVMRIRQQGPSHPLWRWIVKIVK</sequence>
<evidence type="ECO:0000256" key="1">
    <source>
        <dbReference type="SAM" id="Phobius"/>
    </source>
</evidence>
<gene>
    <name evidence="2" type="ORF">ICL16_06145</name>
</gene>
<protein>
    <submittedName>
        <fullName evidence="2">Uncharacterized protein</fullName>
    </submittedName>
</protein>
<dbReference type="RefSeq" id="WP_190825979.1">
    <property type="nucleotide sequence ID" value="NZ_CAWPPI010000027.1"/>
</dbReference>
<name>A0A8J6XQM3_9CYAN</name>
<keyword evidence="3" id="KW-1185">Reference proteome</keyword>
<keyword evidence="1" id="KW-1133">Transmembrane helix</keyword>
<organism evidence="2 3">
    <name type="scientific">Iningainema tapete BLCC-T55</name>
    <dbReference type="NCBI Taxonomy" id="2748662"/>
    <lineage>
        <taxon>Bacteria</taxon>
        <taxon>Bacillati</taxon>
        <taxon>Cyanobacteriota</taxon>
        <taxon>Cyanophyceae</taxon>
        <taxon>Nostocales</taxon>
        <taxon>Scytonemataceae</taxon>
        <taxon>Iningainema tapete</taxon>
    </lineage>
</organism>
<keyword evidence="1" id="KW-0472">Membrane</keyword>
<dbReference type="EMBL" id="JACXAE010000027">
    <property type="protein sequence ID" value="MBD2771688.1"/>
    <property type="molecule type" value="Genomic_DNA"/>
</dbReference>
<comment type="caution">
    <text evidence="2">The sequence shown here is derived from an EMBL/GenBank/DDBJ whole genome shotgun (WGS) entry which is preliminary data.</text>
</comment>